<keyword evidence="3" id="KW-1185">Reference proteome</keyword>
<evidence type="ECO:0000313" key="2">
    <source>
        <dbReference type="EMBL" id="MBJ6363756.1"/>
    </source>
</evidence>
<evidence type="ECO:0000259" key="1">
    <source>
        <dbReference type="Pfam" id="PF12760"/>
    </source>
</evidence>
<dbReference type="InterPro" id="IPR024442">
    <property type="entry name" value="Transposase_Zn_ribbon"/>
</dbReference>
<reference evidence="2" key="1">
    <citation type="submission" date="2020-12" db="EMBL/GenBank/DDBJ databases">
        <authorList>
            <person name="Huq M.A."/>
        </authorList>
    </citation>
    <scope>NUCLEOTIDE SEQUENCE</scope>
    <source>
        <strain evidence="2">MAHUQ-46</strain>
    </source>
</reference>
<dbReference type="Proteomes" id="UP000640274">
    <property type="component" value="Unassembled WGS sequence"/>
</dbReference>
<feature type="domain" description="Transposase zinc-ribbon" evidence="1">
    <location>
        <begin position="4"/>
        <end position="47"/>
    </location>
</feature>
<sequence>MRDEVLTYFFRSKWPNGYCCSRCGHRQAYTIRTRKAPLFQCANCRYQSSLTTGTIMEHTRTSLENWYAALQLMSRPGGIHAVQLQQRLKVSYKTAWSMLKRVRMAISMMDMERPLFGSVQAQLGFYGDAGRQSLRKDPREHSIIAMSASLQSLSKKNDLLMKAVPCENLSLKSLKSPLKPALFNTYKESLINPVNYLKLKIANPAFMNNRGMPAVLQPLFFRNHIAKRDLAVNSCPLSLEVDNRSLYLRRVISDARYWINHTFHGIGAKYLQLYWDEFCFRLNCGNRPLSAHHALGTLCMQAVR</sequence>
<comment type="caution">
    <text evidence="2">The sequence shown here is derived from an EMBL/GenBank/DDBJ whole genome shotgun (WGS) entry which is preliminary data.</text>
</comment>
<dbReference type="Pfam" id="PF12760">
    <property type="entry name" value="Zn_ribbon_IS1595"/>
    <property type="match status" value="1"/>
</dbReference>
<proteinExistence type="predicted"/>
<evidence type="ECO:0000313" key="3">
    <source>
        <dbReference type="Proteomes" id="UP000640274"/>
    </source>
</evidence>
<accession>A0A934JAS6</accession>
<name>A0A934JAS6_9BACL</name>
<dbReference type="AlphaFoldDB" id="A0A934JAS6"/>
<organism evidence="2 3">
    <name type="scientific">Paenibacillus roseus</name>
    <dbReference type="NCBI Taxonomy" id="2798579"/>
    <lineage>
        <taxon>Bacteria</taxon>
        <taxon>Bacillati</taxon>
        <taxon>Bacillota</taxon>
        <taxon>Bacilli</taxon>
        <taxon>Bacillales</taxon>
        <taxon>Paenibacillaceae</taxon>
        <taxon>Paenibacillus</taxon>
    </lineage>
</organism>
<dbReference type="RefSeq" id="WP_199021272.1">
    <property type="nucleotide sequence ID" value="NZ_JAELUP010000103.1"/>
</dbReference>
<dbReference type="EMBL" id="JAELUP010000103">
    <property type="protein sequence ID" value="MBJ6363756.1"/>
    <property type="molecule type" value="Genomic_DNA"/>
</dbReference>
<protein>
    <submittedName>
        <fullName evidence="2">IS1595 family transposase</fullName>
    </submittedName>
</protein>
<gene>
    <name evidence="2" type="ORF">JFN88_21315</name>
</gene>